<gene>
    <name evidence="5" type="ORF">CKO31_09010</name>
</gene>
<evidence type="ECO:0000313" key="6">
    <source>
        <dbReference type="Proteomes" id="UP000748752"/>
    </source>
</evidence>
<evidence type="ECO:0000256" key="2">
    <source>
        <dbReference type="ARBA" id="ARBA00022723"/>
    </source>
</evidence>
<organism evidence="5 6">
    <name type="scientific">Thiohalocapsa halophila</name>
    <dbReference type="NCBI Taxonomy" id="69359"/>
    <lineage>
        <taxon>Bacteria</taxon>
        <taxon>Pseudomonadati</taxon>
        <taxon>Pseudomonadota</taxon>
        <taxon>Gammaproteobacteria</taxon>
        <taxon>Chromatiales</taxon>
        <taxon>Chromatiaceae</taxon>
        <taxon>Thiohalocapsa</taxon>
    </lineage>
</organism>
<dbReference type="SUPFAM" id="SSF56655">
    <property type="entry name" value="Carbohydrate phosphatase"/>
    <property type="match status" value="1"/>
</dbReference>
<evidence type="ECO:0000256" key="3">
    <source>
        <dbReference type="ARBA" id="ARBA00022801"/>
    </source>
</evidence>
<dbReference type="Proteomes" id="UP000748752">
    <property type="component" value="Unassembled WGS sequence"/>
</dbReference>
<dbReference type="PANTHER" id="PTHR20854">
    <property type="entry name" value="INOSITOL MONOPHOSPHATASE"/>
    <property type="match status" value="1"/>
</dbReference>
<keyword evidence="4" id="KW-0460">Magnesium</keyword>
<dbReference type="Pfam" id="PF00459">
    <property type="entry name" value="Inositol_P"/>
    <property type="match status" value="1"/>
</dbReference>
<reference evidence="5 6" key="1">
    <citation type="journal article" date="2020" name="Microorganisms">
        <title>Osmotic Adaptation and Compatible Solute Biosynthesis of Phototrophic Bacteria as Revealed from Genome Analyses.</title>
        <authorList>
            <person name="Imhoff J.F."/>
            <person name="Rahn T."/>
            <person name="Kunzel S."/>
            <person name="Keller A."/>
            <person name="Neulinger S.C."/>
        </authorList>
    </citation>
    <scope>NUCLEOTIDE SEQUENCE [LARGE SCALE GENOMIC DNA]</scope>
    <source>
        <strain evidence="5 6">DSM 6210</strain>
    </source>
</reference>
<protein>
    <submittedName>
        <fullName evidence="5">Inositol monophosphatase</fullName>
    </submittedName>
</protein>
<evidence type="ECO:0000256" key="1">
    <source>
        <dbReference type="ARBA" id="ARBA00009759"/>
    </source>
</evidence>
<comment type="similarity">
    <text evidence="1">Belongs to the inositol monophosphatase superfamily.</text>
</comment>
<keyword evidence="6" id="KW-1185">Reference proteome</keyword>
<evidence type="ECO:0000256" key="4">
    <source>
        <dbReference type="ARBA" id="ARBA00022842"/>
    </source>
</evidence>
<dbReference type="Gene3D" id="3.30.540.10">
    <property type="entry name" value="Fructose-1,6-Bisphosphatase, subunit A, domain 1"/>
    <property type="match status" value="1"/>
</dbReference>
<sequence>MHQAPTTADLNSLAALLREAARTEILPRFRNTTGSAKADGSLVTAADLGVQRWLTTALAERWPDVALLGEEMDAAEQQRLLDAGGPLWCLDPLDGTSNFTCGFPGFCISLALIREGRAELALILDPLRDECFTAARGLGAQLDGTQLVPYAPGPTLGDCVAVVDFKRIPPARVPALFRQGGFRSQRNLGAVALEWCWLAAGRFQLYLHGGQKLWDHAAGRLVTQEAGCTTALFAPHAATPIDTLVLGKQLALAAANAKLYAQWLDFVELPMHG</sequence>
<dbReference type="InterPro" id="IPR000760">
    <property type="entry name" value="Inositol_monophosphatase-like"/>
</dbReference>
<dbReference type="CDD" id="cd01637">
    <property type="entry name" value="IMPase_like"/>
    <property type="match status" value="1"/>
</dbReference>
<evidence type="ECO:0000313" key="5">
    <source>
        <dbReference type="EMBL" id="MBK1630879.1"/>
    </source>
</evidence>
<accession>A0ABS1CHB5</accession>
<dbReference type="EMBL" id="NRRV01000017">
    <property type="protein sequence ID" value="MBK1630879.1"/>
    <property type="molecule type" value="Genomic_DNA"/>
</dbReference>
<dbReference type="InterPro" id="IPR020583">
    <property type="entry name" value="Inositol_monoP_metal-BS"/>
</dbReference>
<comment type="caution">
    <text evidence="5">The sequence shown here is derived from an EMBL/GenBank/DDBJ whole genome shotgun (WGS) entry which is preliminary data.</text>
</comment>
<dbReference type="PRINTS" id="PR00377">
    <property type="entry name" value="IMPHPHTASES"/>
</dbReference>
<dbReference type="PANTHER" id="PTHR20854:SF4">
    <property type="entry name" value="INOSITOL-1-MONOPHOSPHATASE-RELATED"/>
    <property type="match status" value="1"/>
</dbReference>
<keyword evidence="3" id="KW-0378">Hydrolase</keyword>
<proteinExistence type="inferred from homology"/>
<dbReference type="Gene3D" id="3.40.190.80">
    <property type="match status" value="1"/>
</dbReference>
<name>A0ABS1CHB5_9GAMM</name>
<dbReference type="RefSeq" id="WP_200236183.1">
    <property type="nucleotide sequence ID" value="NZ_NRRV01000017.1"/>
</dbReference>
<dbReference type="PROSITE" id="PS00629">
    <property type="entry name" value="IMP_1"/>
    <property type="match status" value="1"/>
</dbReference>
<keyword evidence="2" id="KW-0479">Metal-binding</keyword>